<sequence>MPATLSSSDSNDRSPDLRSPLLSPTRKPTEERESEKLCIDDMLQKYCGQFGPWQMRHFVLTSLAWALEAFHTMVMIFADREPDWRCLEGAAGSGCDVTARTVCGLKPGSWEWTGGLGSSTVAEWGLVCEEKYKVGLAQALFFGGCMIGAGIFGHLSDSFLGRKGSLTVVCIMNTIFGCLTAFSPNYWIYVLLRLLTGFSTGGVGLCAFVLATEPVGPTKRGTAGMSTFYFFSTGIAILSGIAYIFPQWRELYIASSIPSLLFLLAVLPFVSESPRWYLVRGRITEAMKLMRAIAKSNNKHLPEGVVLALDEEANNDSPTTNEEDQTYKELLDSKDAISGSLIDVVKLPMTRMRLFLAVAINFLCSVVYYGLSLNVVNLETNLYINVLLNAVAEMPAFTITAILLDKYGRKPLAIGTLWFSGVFCFAGSFVGNAGAWKVVKMVCGILGIFGMAGTYNLLFIYTTELFPTVVRNAALGCATQAAQMGAILSPFVVVLGGGLPFAVFAVCGIAGGVFAFYLPETLNKPLYDTMAGMEDGEGACRSVN</sequence>
<dbReference type="Gene3D" id="1.20.1250.20">
    <property type="entry name" value="MFS general substrate transporter like domains"/>
    <property type="match status" value="1"/>
</dbReference>
<evidence type="ECO:0000259" key="8">
    <source>
        <dbReference type="PROSITE" id="PS50850"/>
    </source>
</evidence>
<feature type="transmembrane region" description="Helical" evidence="7">
    <location>
        <begin position="411"/>
        <end position="432"/>
    </location>
</feature>
<reference evidence="9 12" key="3">
    <citation type="journal article" date="2022" name="G3 (Bethesda)">
        <title>Whole-genome sequence and methylome profiling of the almond [Prunus dulcis (Mill.) D.A. Webb] cultivar 'Nonpareil'.</title>
        <authorList>
            <person name="D'Amico-Willman K.M."/>
            <person name="Ouma W.Z."/>
            <person name="Meulia T."/>
            <person name="Sideli G.M."/>
            <person name="Gradziel T.M."/>
            <person name="Fresnedo-Ramirez J."/>
        </authorList>
    </citation>
    <scope>NUCLEOTIDE SEQUENCE [LARGE SCALE GENOMIC DNA]</scope>
    <source>
        <strain evidence="9">Clone GOH B32 T37-40</strain>
    </source>
</reference>
<evidence type="ECO:0000313" key="12">
    <source>
        <dbReference type="Proteomes" id="UP001054821"/>
    </source>
</evidence>
<feature type="transmembrane region" description="Helical" evidence="7">
    <location>
        <begin position="438"/>
        <end position="461"/>
    </location>
</feature>
<feature type="transmembrane region" description="Helical" evidence="7">
    <location>
        <begin position="499"/>
        <end position="518"/>
    </location>
</feature>
<feature type="transmembrane region" description="Helical" evidence="7">
    <location>
        <begin position="354"/>
        <end position="371"/>
    </location>
</feature>
<keyword evidence="2" id="KW-0813">Transport</keyword>
<dbReference type="PANTHER" id="PTHR24064">
    <property type="entry name" value="SOLUTE CARRIER FAMILY 22 MEMBER"/>
    <property type="match status" value="1"/>
</dbReference>
<evidence type="ECO:0000313" key="10">
    <source>
        <dbReference type="EMBL" id="VVA34599.1"/>
    </source>
</evidence>
<dbReference type="EMBL" id="CABIKO010000341">
    <property type="protein sequence ID" value="VVA34599.1"/>
    <property type="molecule type" value="Genomic_DNA"/>
</dbReference>
<evidence type="ECO:0000313" key="11">
    <source>
        <dbReference type="Proteomes" id="UP000327085"/>
    </source>
</evidence>
<dbReference type="InterPro" id="IPR036259">
    <property type="entry name" value="MFS_trans_sf"/>
</dbReference>
<dbReference type="PROSITE" id="PS00216">
    <property type="entry name" value="SUGAR_TRANSPORT_1"/>
    <property type="match status" value="1"/>
</dbReference>
<dbReference type="Pfam" id="PF00083">
    <property type="entry name" value="Sugar_tr"/>
    <property type="match status" value="1"/>
</dbReference>
<feature type="transmembrane region" description="Helical" evidence="7">
    <location>
        <begin position="164"/>
        <end position="182"/>
    </location>
</feature>
<evidence type="ECO:0000256" key="4">
    <source>
        <dbReference type="ARBA" id="ARBA00022989"/>
    </source>
</evidence>
<accession>A0A5E4G4A0</accession>
<keyword evidence="3 7" id="KW-0812">Transmembrane</keyword>
<feature type="transmembrane region" description="Helical" evidence="7">
    <location>
        <begin position="223"/>
        <end position="245"/>
    </location>
</feature>
<proteinExistence type="predicted"/>
<evidence type="ECO:0000256" key="3">
    <source>
        <dbReference type="ARBA" id="ARBA00022692"/>
    </source>
</evidence>
<dbReference type="PROSITE" id="PS50850">
    <property type="entry name" value="MFS"/>
    <property type="match status" value="1"/>
</dbReference>
<keyword evidence="5 7" id="KW-0472">Membrane</keyword>
<comment type="subcellular location">
    <subcellularLocation>
        <location evidence="1">Membrane</location>
        <topology evidence="1">Multi-pass membrane protein</topology>
    </subcellularLocation>
</comment>
<feature type="transmembrane region" description="Helical" evidence="7">
    <location>
        <begin position="251"/>
        <end position="270"/>
    </location>
</feature>
<dbReference type="GO" id="GO:0016020">
    <property type="term" value="C:membrane"/>
    <property type="evidence" value="ECO:0007669"/>
    <property type="project" value="UniProtKB-SubCell"/>
</dbReference>
<dbReference type="Proteomes" id="UP001054821">
    <property type="component" value="Chromosome 4"/>
</dbReference>
<dbReference type="InParanoid" id="A0A5E4G4A0"/>
<dbReference type="InterPro" id="IPR020846">
    <property type="entry name" value="MFS_dom"/>
</dbReference>
<dbReference type="EMBL" id="JAJFAZ020000004">
    <property type="protein sequence ID" value="KAI5333465.1"/>
    <property type="molecule type" value="Genomic_DNA"/>
</dbReference>
<evidence type="ECO:0000313" key="9">
    <source>
        <dbReference type="EMBL" id="KAI5333465.1"/>
    </source>
</evidence>
<dbReference type="SUPFAM" id="SSF103473">
    <property type="entry name" value="MFS general substrate transporter"/>
    <property type="match status" value="1"/>
</dbReference>
<dbReference type="InterPro" id="IPR005829">
    <property type="entry name" value="Sugar_transporter_CS"/>
</dbReference>
<feature type="region of interest" description="Disordered" evidence="6">
    <location>
        <begin position="1"/>
        <end position="33"/>
    </location>
</feature>
<reference evidence="10" key="1">
    <citation type="submission" date="2019-07" db="EMBL/GenBank/DDBJ databases">
        <authorList>
            <person name="Alioto T."/>
            <person name="Alioto T."/>
            <person name="Gomez Garrido J."/>
        </authorList>
    </citation>
    <scope>NUCLEOTIDE SEQUENCE</scope>
</reference>
<dbReference type="GO" id="GO:0022857">
    <property type="term" value="F:transmembrane transporter activity"/>
    <property type="evidence" value="ECO:0007669"/>
    <property type="project" value="InterPro"/>
</dbReference>
<evidence type="ECO:0000256" key="2">
    <source>
        <dbReference type="ARBA" id="ARBA00022448"/>
    </source>
</evidence>
<feature type="transmembrane region" description="Helical" evidence="7">
    <location>
        <begin position="383"/>
        <end position="404"/>
    </location>
</feature>
<dbReference type="Proteomes" id="UP000327085">
    <property type="component" value="Chromosome 4"/>
</dbReference>
<evidence type="ECO:0000256" key="7">
    <source>
        <dbReference type="SAM" id="Phobius"/>
    </source>
</evidence>
<protein>
    <submittedName>
        <fullName evidence="10">PREDICTED: organic</fullName>
    </submittedName>
</protein>
<reference evidence="11" key="2">
    <citation type="journal article" date="2020" name="Plant J.">
        <title>Transposons played a major role in the diversification between the closely related almond and peach genomes: results from the almond genome sequence.</title>
        <authorList>
            <person name="Alioto T."/>
            <person name="Alexiou K.G."/>
            <person name="Bardil A."/>
            <person name="Barteri F."/>
            <person name="Castanera R."/>
            <person name="Cruz F."/>
            <person name="Dhingra A."/>
            <person name="Duval H."/>
            <person name="Fernandez I Marti A."/>
            <person name="Frias L."/>
            <person name="Galan B."/>
            <person name="Garcia J.L."/>
            <person name="Howad W."/>
            <person name="Gomez-Garrido J."/>
            <person name="Gut M."/>
            <person name="Julca I."/>
            <person name="Morata J."/>
            <person name="Puigdomenech P."/>
            <person name="Ribeca P."/>
            <person name="Rubio Cabetas M.J."/>
            <person name="Vlasova A."/>
            <person name="Wirthensohn M."/>
            <person name="Garcia-Mas J."/>
            <person name="Gabaldon T."/>
            <person name="Casacuberta J.M."/>
            <person name="Arus P."/>
        </authorList>
    </citation>
    <scope>NUCLEOTIDE SEQUENCE [LARGE SCALE GENOMIC DNA]</scope>
    <source>
        <strain evidence="11">cv. Texas</strain>
    </source>
</reference>
<keyword evidence="4 7" id="KW-1133">Transmembrane helix</keyword>
<dbReference type="PROSITE" id="PS00217">
    <property type="entry name" value="SUGAR_TRANSPORT_2"/>
    <property type="match status" value="1"/>
</dbReference>
<evidence type="ECO:0000256" key="5">
    <source>
        <dbReference type="ARBA" id="ARBA00023136"/>
    </source>
</evidence>
<dbReference type="Gramene" id="VVA34599">
    <property type="protein sequence ID" value="VVA34599"/>
    <property type="gene ID" value="Prudul26B005661"/>
</dbReference>
<feature type="domain" description="Major facilitator superfamily (MFS) profile" evidence="8">
    <location>
        <begin position="57"/>
        <end position="523"/>
    </location>
</feature>
<feature type="transmembrane region" description="Helical" evidence="7">
    <location>
        <begin position="134"/>
        <end position="152"/>
    </location>
</feature>
<evidence type="ECO:0000256" key="6">
    <source>
        <dbReference type="SAM" id="MobiDB-lite"/>
    </source>
</evidence>
<evidence type="ECO:0000256" key="1">
    <source>
        <dbReference type="ARBA" id="ARBA00004141"/>
    </source>
</evidence>
<keyword evidence="12" id="KW-1185">Reference proteome</keyword>
<dbReference type="InterPro" id="IPR005828">
    <property type="entry name" value="MFS_sugar_transport-like"/>
</dbReference>
<feature type="transmembrane region" description="Helical" evidence="7">
    <location>
        <begin position="188"/>
        <end position="211"/>
    </location>
</feature>
<organism evidence="10 11">
    <name type="scientific">Prunus dulcis</name>
    <name type="common">Almond</name>
    <name type="synonym">Amygdalus dulcis</name>
    <dbReference type="NCBI Taxonomy" id="3755"/>
    <lineage>
        <taxon>Eukaryota</taxon>
        <taxon>Viridiplantae</taxon>
        <taxon>Streptophyta</taxon>
        <taxon>Embryophyta</taxon>
        <taxon>Tracheophyta</taxon>
        <taxon>Spermatophyta</taxon>
        <taxon>Magnoliopsida</taxon>
        <taxon>eudicotyledons</taxon>
        <taxon>Gunneridae</taxon>
        <taxon>Pentapetalae</taxon>
        <taxon>rosids</taxon>
        <taxon>fabids</taxon>
        <taxon>Rosales</taxon>
        <taxon>Rosaceae</taxon>
        <taxon>Amygdaloideae</taxon>
        <taxon>Amygdaleae</taxon>
        <taxon>Prunus</taxon>
    </lineage>
</organism>
<gene>
    <name evidence="10" type="ORF">ALMOND_2B005661</name>
    <name evidence="9" type="ORF">L3X38_023596</name>
</gene>
<dbReference type="OMA" id="RIIYCTL"/>
<dbReference type="AlphaFoldDB" id="A0A5E4G4A0"/>
<name>A0A5E4G4A0_PRUDU</name>